<evidence type="ECO:0000313" key="3">
    <source>
        <dbReference type="Proteomes" id="UP000616143"/>
    </source>
</evidence>
<dbReference type="EMBL" id="BMQS01000011">
    <property type="protein sequence ID" value="GGT97112.1"/>
    <property type="molecule type" value="Genomic_DNA"/>
</dbReference>
<comment type="caution">
    <text evidence="2">The sequence shown here is derived from an EMBL/GenBank/DDBJ whole genome shotgun (WGS) entry which is preliminary data.</text>
</comment>
<feature type="region of interest" description="Disordered" evidence="1">
    <location>
        <begin position="7"/>
        <end position="56"/>
    </location>
</feature>
<proteinExistence type="predicted"/>
<evidence type="ECO:0000313" key="2">
    <source>
        <dbReference type="EMBL" id="GGT97112.1"/>
    </source>
</evidence>
<reference evidence="2" key="1">
    <citation type="journal article" date="2014" name="Int. J. Syst. Evol. Microbiol.">
        <title>Complete genome sequence of Corynebacterium casei LMG S-19264T (=DSM 44701T), isolated from a smear-ripened cheese.</title>
        <authorList>
            <consortium name="US DOE Joint Genome Institute (JGI-PGF)"/>
            <person name="Walter F."/>
            <person name="Albersmeier A."/>
            <person name="Kalinowski J."/>
            <person name="Ruckert C."/>
        </authorList>
    </citation>
    <scope>NUCLEOTIDE SEQUENCE</scope>
    <source>
        <strain evidence="2">JCM 31740</strain>
    </source>
</reference>
<evidence type="ECO:0000256" key="1">
    <source>
        <dbReference type="SAM" id="MobiDB-lite"/>
    </source>
</evidence>
<accession>A0A830GZI4</accession>
<feature type="compositionally biased region" description="Basic and acidic residues" evidence="1">
    <location>
        <begin position="22"/>
        <end position="46"/>
    </location>
</feature>
<gene>
    <name evidence="2" type="ORF">GCM10007116_13270</name>
</gene>
<feature type="compositionally biased region" description="Basic residues" evidence="1">
    <location>
        <begin position="47"/>
        <end position="56"/>
    </location>
</feature>
<protein>
    <submittedName>
        <fullName evidence="2">Uncharacterized protein</fullName>
    </submittedName>
</protein>
<organism evidence="2 3">
    <name type="scientific">Sulfodiicoccus acidiphilus</name>
    <dbReference type="NCBI Taxonomy" id="1670455"/>
    <lineage>
        <taxon>Archaea</taxon>
        <taxon>Thermoproteota</taxon>
        <taxon>Thermoprotei</taxon>
        <taxon>Sulfolobales</taxon>
        <taxon>Sulfolobaceae</taxon>
        <taxon>Sulfodiicoccus</taxon>
    </lineage>
</organism>
<dbReference type="Proteomes" id="UP000616143">
    <property type="component" value="Unassembled WGS sequence"/>
</dbReference>
<name>A0A830GZI4_9CREN</name>
<dbReference type="AlphaFoldDB" id="A0A830GZI4"/>
<sequence length="56" mass="6527">MWVLGVLLTKPPLTSCPSPSTRELEREESREDRRRELKGPRKGVEKRVRRPVGKTK</sequence>
<reference evidence="2" key="2">
    <citation type="submission" date="2020-09" db="EMBL/GenBank/DDBJ databases">
        <authorList>
            <person name="Sun Q."/>
            <person name="Ohkuma M."/>
        </authorList>
    </citation>
    <scope>NUCLEOTIDE SEQUENCE</scope>
    <source>
        <strain evidence="2">JCM 31740</strain>
    </source>
</reference>